<dbReference type="PROSITE" id="PS51257">
    <property type="entry name" value="PROKAR_LIPOPROTEIN"/>
    <property type="match status" value="1"/>
</dbReference>
<dbReference type="NCBIfam" id="TIGR02283">
    <property type="entry name" value="MltB_2"/>
    <property type="match status" value="1"/>
</dbReference>
<dbReference type="InterPro" id="IPR043426">
    <property type="entry name" value="MltB-like"/>
</dbReference>
<reference evidence="3 4" key="1">
    <citation type="journal article" date="2014" name="Int. J. Syst. Evol. Microbiol.">
        <title>Complete genome sequence of Corynebacterium casei LMG S-19264T (=DSM 44701T), isolated from a smear-ripened cheese.</title>
        <authorList>
            <consortium name="US DOE Joint Genome Institute (JGI-PGF)"/>
            <person name="Walter F."/>
            <person name="Albersmeier A."/>
            <person name="Kalinowski J."/>
            <person name="Ruckert C."/>
        </authorList>
    </citation>
    <scope>NUCLEOTIDE SEQUENCE [LARGE SCALE GENOMIC DNA]</scope>
    <source>
        <strain evidence="3 4">CGMCC 1.16330</strain>
    </source>
</reference>
<dbReference type="Gene3D" id="1.10.8.350">
    <property type="entry name" value="Bacterial muramidase"/>
    <property type="match status" value="1"/>
</dbReference>
<protein>
    <recommendedName>
        <fullName evidence="2">Transglycosylase SLT domain-containing protein</fullName>
    </recommendedName>
</protein>
<dbReference type="InterPro" id="IPR011970">
    <property type="entry name" value="MltB_2"/>
</dbReference>
<feature type="chain" id="PRO_5035144459" description="Transglycosylase SLT domain-containing protein" evidence="1">
    <location>
        <begin position="34"/>
        <end position="360"/>
    </location>
</feature>
<dbReference type="FunFam" id="1.10.8.350:FF:000001">
    <property type="entry name" value="Lytic murein transglycosylase B"/>
    <property type="match status" value="1"/>
</dbReference>
<feature type="domain" description="Transglycosylase SLT" evidence="2">
    <location>
        <begin position="62"/>
        <end position="355"/>
    </location>
</feature>
<dbReference type="PANTHER" id="PTHR30163:SF8">
    <property type="entry name" value="LYTIC MUREIN TRANSGLYCOSYLASE"/>
    <property type="match status" value="1"/>
</dbReference>
<dbReference type="Pfam" id="PF13406">
    <property type="entry name" value="SLT_2"/>
    <property type="match status" value="1"/>
</dbReference>
<evidence type="ECO:0000256" key="1">
    <source>
        <dbReference type="SAM" id="SignalP"/>
    </source>
</evidence>
<dbReference type="Gene3D" id="1.10.530.10">
    <property type="match status" value="1"/>
</dbReference>
<dbReference type="CDD" id="cd13399">
    <property type="entry name" value="Slt35-like"/>
    <property type="match status" value="1"/>
</dbReference>
<sequence length="360" mass="39378">MRLPRPRGTCCVMPTRRFLVLAGVSGLASGCGAAASPVANPAPAAPAPAAPSLAPEPVSAESFDRFLAGVRAEARRAGISQATLDRALAGLRPNPRVIELDRRQVDAVLSWEEYRDRIMLTPARVQNGRRHYAENAALLRRIGARYEVDPPVIVAIWGIETNYGANTGGFGVIESLATLAWEGRRASYFRTELLAALRILDEGHIAPARMRGSWAGAMGQPQFMPSNFERLAVDFDGDGRRDIWDSRADALASIAHYFRRHGWREGEPWGHEVVPPPGFAPERADTESRRPLRDFARLGFRRADGAPLAPAELEAAVVLPNRGNGQVFLGHHNLRVIRRYNPPVNYGLAVGLLADRIARA</sequence>
<dbReference type="EMBL" id="BMKS01000002">
    <property type="protein sequence ID" value="GGG21895.1"/>
    <property type="molecule type" value="Genomic_DNA"/>
</dbReference>
<dbReference type="GO" id="GO:0009253">
    <property type="term" value="P:peptidoglycan catabolic process"/>
    <property type="evidence" value="ECO:0007669"/>
    <property type="project" value="TreeGrafter"/>
</dbReference>
<evidence type="ECO:0000259" key="2">
    <source>
        <dbReference type="Pfam" id="PF13406"/>
    </source>
</evidence>
<dbReference type="GO" id="GO:0008933">
    <property type="term" value="F:peptidoglycan lytic transglycosylase activity"/>
    <property type="evidence" value="ECO:0007669"/>
    <property type="project" value="TreeGrafter"/>
</dbReference>
<comment type="caution">
    <text evidence="3">The sequence shown here is derived from an EMBL/GenBank/DDBJ whole genome shotgun (WGS) entry which is preliminary data.</text>
</comment>
<gene>
    <name evidence="3" type="ORF">GCM10010964_07610</name>
</gene>
<accession>A0A8J2Z8A6</accession>
<dbReference type="InterPro" id="IPR023346">
    <property type="entry name" value="Lysozyme-like_dom_sf"/>
</dbReference>
<feature type="signal peptide" evidence="1">
    <location>
        <begin position="1"/>
        <end position="33"/>
    </location>
</feature>
<dbReference type="Proteomes" id="UP000597507">
    <property type="component" value="Unassembled WGS sequence"/>
</dbReference>
<dbReference type="InterPro" id="IPR031304">
    <property type="entry name" value="SLT_2"/>
</dbReference>
<evidence type="ECO:0000313" key="3">
    <source>
        <dbReference type="EMBL" id="GGG21895.1"/>
    </source>
</evidence>
<proteinExistence type="predicted"/>
<keyword evidence="4" id="KW-1185">Reference proteome</keyword>
<dbReference type="PANTHER" id="PTHR30163">
    <property type="entry name" value="MEMBRANE-BOUND LYTIC MUREIN TRANSGLYCOSYLASE B"/>
    <property type="match status" value="1"/>
</dbReference>
<dbReference type="SUPFAM" id="SSF53955">
    <property type="entry name" value="Lysozyme-like"/>
    <property type="match status" value="1"/>
</dbReference>
<dbReference type="AlphaFoldDB" id="A0A8J2Z8A6"/>
<organism evidence="3 4">
    <name type="scientific">Caldovatus sediminis</name>
    <dbReference type="NCBI Taxonomy" id="2041189"/>
    <lineage>
        <taxon>Bacteria</taxon>
        <taxon>Pseudomonadati</taxon>
        <taxon>Pseudomonadota</taxon>
        <taxon>Alphaproteobacteria</taxon>
        <taxon>Acetobacterales</taxon>
        <taxon>Roseomonadaceae</taxon>
        <taxon>Caldovatus</taxon>
    </lineage>
</organism>
<name>A0A8J2Z8A6_9PROT</name>
<evidence type="ECO:0000313" key="4">
    <source>
        <dbReference type="Proteomes" id="UP000597507"/>
    </source>
</evidence>
<keyword evidence="1" id="KW-0732">Signal</keyword>